<dbReference type="EMBL" id="AMZO01000025">
    <property type="protein sequence ID" value="ELR64599.1"/>
    <property type="molecule type" value="Genomic_DNA"/>
</dbReference>
<gene>
    <name evidence="1" type="ORF">C942_02412</name>
</gene>
<reference evidence="1 2" key="1">
    <citation type="submission" date="2012-12" db="EMBL/GenBank/DDBJ databases">
        <title>Genome Assembly of Photobacterium sp. AK15.</title>
        <authorList>
            <person name="Khatri I."/>
            <person name="Vaidya B."/>
            <person name="Srinivas T.N.R."/>
            <person name="Subramanian S."/>
            <person name="Pinnaka A."/>
        </authorList>
    </citation>
    <scope>NUCLEOTIDE SEQUENCE [LARGE SCALE GENOMIC DNA]</scope>
    <source>
        <strain evidence="1 2">AK15</strain>
    </source>
</reference>
<dbReference type="InterPro" id="IPR011990">
    <property type="entry name" value="TPR-like_helical_dom_sf"/>
</dbReference>
<dbReference type="AlphaFoldDB" id="L8JAL7"/>
<comment type="caution">
    <text evidence="1">The sequence shown here is derived from an EMBL/GenBank/DDBJ whole genome shotgun (WGS) entry which is preliminary data.</text>
</comment>
<dbReference type="PIRSF" id="PIRSF029288">
    <property type="entry name" value="SciE_ImpE"/>
    <property type="match status" value="1"/>
</dbReference>
<dbReference type="Proteomes" id="UP000011134">
    <property type="component" value="Unassembled WGS sequence"/>
</dbReference>
<dbReference type="Pfam" id="PF07024">
    <property type="entry name" value="ImpE"/>
    <property type="match status" value="1"/>
</dbReference>
<dbReference type="RefSeq" id="WP_007467948.1">
    <property type="nucleotide sequence ID" value="NZ_AMZO01000025.1"/>
</dbReference>
<sequence length="271" mass="30649">MSDYKMEKIKKLIQSAKLNKAIEYTVSQLKDYPSELELRCRMVELLCLDGQLERADKQLTLLIKQHPDCLIGGSNLRLLIRAAQARVDFSQGADTATLINEADASLEPLVRMRIAMREKDDQILKENANKLEESRRDIAVEINGYQKDVVRDLDDSFAGYLEVFGTDGKYYLIPFEDLISLSLKPVTSLVELCWRKAEIDIKGGMSGEAFIPVTYLGSDTDALKLGRETDWFSIEEADVWFGKGQKMLLSGDDAIPLSQISRIQSISERME</sequence>
<accession>L8JAL7</accession>
<evidence type="ECO:0000313" key="2">
    <source>
        <dbReference type="Proteomes" id="UP000011134"/>
    </source>
</evidence>
<organism evidence="1 2">
    <name type="scientific">Photobacterium marinum</name>
    <dbReference type="NCBI Taxonomy" id="1056511"/>
    <lineage>
        <taxon>Bacteria</taxon>
        <taxon>Pseudomonadati</taxon>
        <taxon>Pseudomonadota</taxon>
        <taxon>Gammaproteobacteria</taxon>
        <taxon>Vibrionales</taxon>
        <taxon>Vibrionaceae</taxon>
        <taxon>Photobacterium</taxon>
    </lineage>
</organism>
<keyword evidence="2" id="KW-1185">Reference proteome</keyword>
<dbReference type="InterPro" id="IPR009211">
    <property type="entry name" value="TagJ"/>
</dbReference>
<dbReference type="PATRIC" id="fig|1056511.3.peg.3487"/>
<dbReference type="Gene3D" id="1.25.40.10">
    <property type="entry name" value="Tetratricopeptide repeat domain"/>
    <property type="match status" value="1"/>
</dbReference>
<protein>
    <submittedName>
        <fullName evidence="1">Protein of avirulence locus ImpE</fullName>
    </submittedName>
</protein>
<name>L8JAL7_9GAMM</name>
<dbReference type="SUPFAM" id="SSF144059">
    <property type="entry name" value="ImpE-like"/>
    <property type="match status" value="1"/>
</dbReference>
<proteinExistence type="predicted"/>
<evidence type="ECO:0000313" key="1">
    <source>
        <dbReference type="EMBL" id="ELR64599.1"/>
    </source>
</evidence>